<dbReference type="EMBL" id="CM044705">
    <property type="protein sequence ID" value="KAI5662549.1"/>
    <property type="molecule type" value="Genomic_DNA"/>
</dbReference>
<sequence length="156" mass="17404">MAAIGRVLLLLNLSLFLILMTHSQTAKSFGIKDEEDDSEEYVLDAPFVAGGNRLRSRFLASIKKGHQCDARSSYKNVCNGIWANKGTSLLYCCKKHCRNVLGDMNNCGQCGRKCKMNERCCNGYCINVLYNPEHCGKCNGKCSRGQRCEYGYCGYA</sequence>
<reference evidence="2" key="1">
    <citation type="journal article" date="2023" name="Nat. Plants">
        <title>Single-cell RNA sequencing provides a high-resolution roadmap for understanding the multicellular compartmentation of specialized metabolism.</title>
        <authorList>
            <person name="Sun S."/>
            <person name="Shen X."/>
            <person name="Li Y."/>
            <person name="Li Y."/>
            <person name="Wang S."/>
            <person name="Li R."/>
            <person name="Zhang H."/>
            <person name="Shen G."/>
            <person name="Guo B."/>
            <person name="Wei J."/>
            <person name="Xu J."/>
            <person name="St-Pierre B."/>
            <person name="Chen S."/>
            <person name="Sun C."/>
        </authorList>
    </citation>
    <scope>NUCLEOTIDE SEQUENCE [LARGE SCALE GENOMIC DNA]</scope>
</reference>
<gene>
    <name evidence="1" type="ORF">M9H77_21872</name>
</gene>
<organism evidence="1 2">
    <name type="scientific">Catharanthus roseus</name>
    <name type="common">Madagascar periwinkle</name>
    <name type="synonym">Vinca rosea</name>
    <dbReference type="NCBI Taxonomy" id="4058"/>
    <lineage>
        <taxon>Eukaryota</taxon>
        <taxon>Viridiplantae</taxon>
        <taxon>Streptophyta</taxon>
        <taxon>Embryophyta</taxon>
        <taxon>Tracheophyta</taxon>
        <taxon>Spermatophyta</taxon>
        <taxon>Magnoliopsida</taxon>
        <taxon>eudicotyledons</taxon>
        <taxon>Gunneridae</taxon>
        <taxon>Pentapetalae</taxon>
        <taxon>asterids</taxon>
        <taxon>lamiids</taxon>
        <taxon>Gentianales</taxon>
        <taxon>Apocynaceae</taxon>
        <taxon>Rauvolfioideae</taxon>
        <taxon>Vinceae</taxon>
        <taxon>Catharanthinae</taxon>
        <taxon>Catharanthus</taxon>
    </lineage>
</organism>
<keyword evidence="2" id="KW-1185">Reference proteome</keyword>
<name>A0ACC0AQW2_CATRO</name>
<comment type="caution">
    <text evidence="1">The sequence shown here is derived from an EMBL/GenBank/DDBJ whole genome shotgun (WGS) entry which is preliminary data.</text>
</comment>
<protein>
    <submittedName>
        <fullName evidence="1">Uncharacterized protein</fullName>
    </submittedName>
</protein>
<proteinExistence type="predicted"/>
<evidence type="ECO:0000313" key="2">
    <source>
        <dbReference type="Proteomes" id="UP001060085"/>
    </source>
</evidence>
<evidence type="ECO:0000313" key="1">
    <source>
        <dbReference type="EMBL" id="KAI5662549.1"/>
    </source>
</evidence>
<dbReference type="Proteomes" id="UP001060085">
    <property type="component" value="Linkage Group LG05"/>
</dbReference>
<accession>A0ACC0AQW2</accession>